<dbReference type="AlphaFoldDB" id="A0A820HWA6"/>
<evidence type="ECO:0000256" key="2">
    <source>
        <dbReference type="SAM" id="Phobius"/>
    </source>
</evidence>
<evidence type="ECO:0000313" key="3">
    <source>
        <dbReference type="EMBL" id="CAF4301363.1"/>
    </source>
</evidence>
<sequence length="239" mass="26865">IPLKSSIPFGIYDLNIYIPSVDEINIKSGQHRMKVIVKSSDEYINKCGNNDYYHTREYMINIISKTDSTILNDPIPIVNPTYPTTVEIFFSKQGSTDSEQFNTTESIPKIQQGKGCKCWWILIFDFLIVLILLILLICCLLYKCNMFKRCKRNRPTEPTAPIKPTSPNQGLPTKPKAQKKPTPPIPDPPITPIRPIVQSPPRPVPPIEPIVQTPPKPDLPIEPKPSPLPPPIGLSPIVI</sequence>
<proteinExistence type="predicted"/>
<feature type="non-terminal residue" evidence="3">
    <location>
        <position position="239"/>
    </location>
</feature>
<feature type="transmembrane region" description="Helical" evidence="2">
    <location>
        <begin position="119"/>
        <end position="142"/>
    </location>
</feature>
<organism evidence="3 4">
    <name type="scientific">Adineta steineri</name>
    <dbReference type="NCBI Taxonomy" id="433720"/>
    <lineage>
        <taxon>Eukaryota</taxon>
        <taxon>Metazoa</taxon>
        <taxon>Spiralia</taxon>
        <taxon>Gnathifera</taxon>
        <taxon>Rotifera</taxon>
        <taxon>Eurotatoria</taxon>
        <taxon>Bdelloidea</taxon>
        <taxon>Adinetida</taxon>
        <taxon>Adinetidae</taxon>
        <taxon>Adineta</taxon>
    </lineage>
</organism>
<reference evidence="3" key="1">
    <citation type="submission" date="2021-02" db="EMBL/GenBank/DDBJ databases">
        <authorList>
            <person name="Nowell W R."/>
        </authorList>
    </citation>
    <scope>NUCLEOTIDE SEQUENCE</scope>
</reference>
<keyword evidence="2" id="KW-0812">Transmembrane</keyword>
<dbReference type="EMBL" id="CAJOAY010016479">
    <property type="protein sequence ID" value="CAF4301363.1"/>
    <property type="molecule type" value="Genomic_DNA"/>
</dbReference>
<gene>
    <name evidence="3" type="ORF">OKA104_LOCUS46222</name>
</gene>
<accession>A0A820HWA6</accession>
<evidence type="ECO:0000313" key="4">
    <source>
        <dbReference type="Proteomes" id="UP000663881"/>
    </source>
</evidence>
<comment type="caution">
    <text evidence="3">The sequence shown here is derived from an EMBL/GenBank/DDBJ whole genome shotgun (WGS) entry which is preliminary data.</text>
</comment>
<feature type="non-terminal residue" evidence="3">
    <location>
        <position position="1"/>
    </location>
</feature>
<dbReference type="Proteomes" id="UP000663881">
    <property type="component" value="Unassembled WGS sequence"/>
</dbReference>
<evidence type="ECO:0000256" key="1">
    <source>
        <dbReference type="SAM" id="MobiDB-lite"/>
    </source>
</evidence>
<keyword evidence="2" id="KW-1133">Transmembrane helix</keyword>
<feature type="region of interest" description="Disordered" evidence="1">
    <location>
        <begin position="154"/>
        <end position="239"/>
    </location>
</feature>
<feature type="compositionally biased region" description="Pro residues" evidence="1">
    <location>
        <begin position="181"/>
        <end position="233"/>
    </location>
</feature>
<keyword evidence="2" id="KW-0472">Membrane</keyword>
<name>A0A820HWA6_9BILA</name>
<dbReference type="Gene3D" id="1.20.5.930">
    <property type="entry name" value="Bicelle-embedded integrin alpha(iib) transmembrane segment"/>
    <property type="match status" value="1"/>
</dbReference>
<protein>
    <submittedName>
        <fullName evidence="3">Uncharacterized protein</fullName>
    </submittedName>
</protein>